<comment type="caution">
    <text evidence="5">The sequence shown here is derived from an EMBL/GenBank/DDBJ whole genome shotgun (WGS) entry which is preliminary data.</text>
</comment>
<dbReference type="SUPFAM" id="SSF55666">
    <property type="entry name" value="Ribonuclease PH domain 2-like"/>
    <property type="match status" value="1"/>
</dbReference>
<evidence type="ECO:0000313" key="6">
    <source>
        <dbReference type="Proteomes" id="UP001165083"/>
    </source>
</evidence>
<dbReference type="InterPro" id="IPR027408">
    <property type="entry name" value="PNPase/RNase_PH_dom_sf"/>
</dbReference>
<organism evidence="5 6">
    <name type="scientific">Phytophthora lilii</name>
    <dbReference type="NCBI Taxonomy" id="2077276"/>
    <lineage>
        <taxon>Eukaryota</taxon>
        <taxon>Sar</taxon>
        <taxon>Stramenopiles</taxon>
        <taxon>Oomycota</taxon>
        <taxon>Peronosporomycetes</taxon>
        <taxon>Peronosporales</taxon>
        <taxon>Peronosporaceae</taxon>
        <taxon>Phytophthora</taxon>
    </lineage>
</organism>
<dbReference type="InterPro" id="IPR050080">
    <property type="entry name" value="RNase_PH"/>
</dbReference>
<reference evidence="5" key="1">
    <citation type="submission" date="2023-04" db="EMBL/GenBank/DDBJ databases">
        <title>Phytophthora lilii NBRC 32176.</title>
        <authorList>
            <person name="Ichikawa N."/>
            <person name="Sato H."/>
            <person name="Tonouchi N."/>
        </authorList>
    </citation>
    <scope>NUCLEOTIDE SEQUENCE</scope>
    <source>
        <strain evidence="5">NBRC 32176</strain>
    </source>
</reference>
<proteinExistence type="predicted"/>
<dbReference type="OrthoDB" id="27298at2759"/>
<dbReference type="GO" id="GO:0016075">
    <property type="term" value="P:rRNA catabolic process"/>
    <property type="evidence" value="ECO:0007669"/>
    <property type="project" value="TreeGrafter"/>
</dbReference>
<accession>A0A9W6TDG0</accession>
<keyword evidence="6" id="KW-1185">Reference proteome</keyword>
<protein>
    <submittedName>
        <fullName evidence="5">Unnamed protein product</fullName>
    </submittedName>
</protein>
<dbReference type="InterPro" id="IPR036345">
    <property type="entry name" value="ExoRNase_PH_dom2_sf"/>
</dbReference>
<dbReference type="PANTHER" id="PTHR11953:SF1">
    <property type="entry name" value="EXOSOME COMPLEX COMPONENT RRP46"/>
    <property type="match status" value="1"/>
</dbReference>
<dbReference type="GO" id="GO:0000177">
    <property type="term" value="C:cytoplasmic exosome (RNase complex)"/>
    <property type="evidence" value="ECO:0007669"/>
    <property type="project" value="TreeGrafter"/>
</dbReference>
<keyword evidence="2" id="KW-0698">rRNA processing</keyword>
<dbReference type="GO" id="GO:0071028">
    <property type="term" value="P:nuclear mRNA surveillance"/>
    <property type="evidence" value="ECO:0007669"/>
    <property type="project" value="TreeGrafter"/>
</dbReference>
<dbReference type="EMBL" id="BSXW01000065">
    <property type="protein sequence ID" value="GMF11136.1"/>
    <property type="molecule type" value="Genomic_DNA"/>
</dbReference>
<name>A0A9W6TDG0_9STRA</name>
<comment type="subcellular location">
    <subcellularLocation>
        <location evidence="1">Nucleus</location>
    </subcellularLocation>
</comment>
<dbReference type="GO" id="GO:0006364">
    <property type="term" value="P:rRNA processing"/>
    <property type="evidence" value="ECO:0007669"/>
    <property type="project" value="UniProtKB-KW"/>
</dbReference>
<dbReference type="GO" id="GO:0034475">
    <property type="term" value="P:U4 snRNA 3'-end processing"/>
    <property type="evidence" value="ECO:0007669"/>
    <property type="project" value="TreeGrafter"/>
</dbReference>
<dbReference type="AlphaFoldDB" id="A0A9W6TDG0"/>
<dbReference type="GO" id="GO:0071051">
    <property type="term" value="P:poly(A)-dependent snoRNA 3'-end processing"/>
    <property type="evidence" value="ECO:0007669"/>
    <property type="project" value="TreeGrafter"/>
</dbReference>
<dbReference type="GO" id="GO:0003723">
    <property type="term" value="F:RNA binding"/>
    <property type="evidence" value="ECO:0007669"/>
    <property type="project" value="TreeGrafter"/>
</dbReference>
<dbReference type="GO" id="GO:0005730">
    <property type="term" value="C:nucleolus"/>
    <property type="evidence" value="ECO:0007669"/>
    <property type="project" value="TreeGrafter"/>
</dbReference>
<dbReference type="GO" id="GO:0000176">
    <property type="term" value="C:nuclear exosome (RNase complex)"/>
    <property type="evidence" value="ECO:0007669"/>
    <property type="project" value="TreeGrafter"/>
</dbReference>
<keyword evidence="3" id="KW-0271">Exosome</keyword>
<dbReference type="Proteomes" id="UP001165083">
    <property type="component" value="Unassembled WGS sequence"/>
</dbReference>
<evidence type="ECO:0000256" key="2">
    <source>
        <dbReference type="ARBA" id="ARBA00022552"/>
    </source>
</evidence>
<gene>
    <name evidence="5" type="ORF">Plil01_000187500</name>
</gene>
<evidence type="ECO:0000256" key="3">
    <source>
        <dbReference type="ARBA" id="ARBA00022835"/>
    </source>
</evidence>
<evidence type="ECO:0000256" key="1">
    <source>
        <dbReference type="ARBA" id="ARBA00004123"/>
    </source>
</evidence>
<evidence type="ECO:0000313" key="5">
    <source>
        <dbReference type="EMBL" id="GMF11136.1"/>
    </source>
</evidence>
<dbReference type="Gene3D" id="3.30.230.70">
    <property type="entry name" value="GHMP Kinase, N-terminal domain"/>
    <property type="match status" value="1"/>
</dbReference>
<evidence type="ECO:0000256" key="4">
    <source>
        <dbReference type="ARBA" id="ARBA00023242"/>
    </source>
</evidence>
<dbReference type="PANTHER" id="PTHR11953">
    <property type="entry name" value="EXOSOME COMPLEX COMPONENT"/>
    <property type="match status" value="1"/>
</dbReference>
<keyword evidence="4" id="KW-0539">Nucleus</keyword>
<sequence>MDAGVPMISVVTATSCCIFPDGNLYLDPSSVEEEVMKQQELPSLWVALSGGAYANSLLQEAVSWVTTARSSTSDGVLTCITNGAR</sequence>